<keyword evidence="6" id="KW-1185">Reference proteome</keyword>
<sequence length="1602" mass="160860">MLSFYSAFRGRLLPLLAGLLLLSAGPARAQTAATRLYWVQSSTTAADDQLASSTLTGSGAAALASGNSATTFQNPSALWVDVPTSTLYVGDGAATGSTGISRFSLSGTYLNTLVAGSTAYGINAVQVVGSKVYWVQSSNTAADDKLCVINTDGTGLTVLASGAASFDNPRSLWVDAANGLIYVGDGANAATTGIRTFTLTGASPTTLVAGVPGASINGLQVAGAKLYWVQSSNTPANDQLASINLDGTNQTVLASGNSATTFANPRSLRVDVPNGAIYVGDGAVTGSTGISRFSLAGGAGSSLVAGSATVSYNGVATNEAAVAPTVTTAAAGTITGTSAVLGGNATADGGAAVSARGVVYSTTNTTPALGGTGVTQDANGTGTGNFSETITGLTAGTTYYVRAYATNSAGTSYGTVQTFSTATTVTSIVRAGTINPANASQVSFTVTFANAVSGISTSNFSVTTTGAVSGATISSLAGSGTTYTVTVNTGTGDGTLRLDLTNSTGISPTVSNVPFTGGEQYTIDKTRPAVVISSTAGASGSTTTTTPIPFTVTFAENVSGFVAGDVTVTNGSITGNVVNGTSPGTTYTFTVTPAAGGTATTVAVPANVAQDAAGNGNTAAPAAYALTYQQPTATVSSVTRLALSPTAVSTVQYRVVFSTSVTGVTVSNFSVTTTGISGASVVSTSGSGTTYTVNVNTGTGNGTLRLDVANSAGTTPTIANVPYTAGEVYTISKSFAAAPTLRIQSVGSASGNSDVTAFVDAVQVVQNGTATVVPNGLQNGSFETNNVAANTFLYQTQGVIATPWTFTGAGSGVSRNNSAFGSTAIDGGAVALLQNNDMAISQNLAVPTGNYQINFRTIQRNYTSLDQRLNVFVNDVFVGSIQPNNIPTYDTFTSASFSVTAPALTATVSSTAAATGGTTATTPIPFSVSFSQSVGTSFTATDLTVGNGSVTAGSFSGSGAGPYSFTVTPTTPGTATTVSLAAGVAQDANNTLNSASNAYSVTYVPSAPVLLAPSGTPVGLGQALTLTGSDLSSPTALTINGADALSGIISNTGSSLVVRVPVTAAASGTISLSTANGTSNSVAFQVLAAPGNALAFDGTNDVVSIPSAPALNLTTAFTIEAWINPVGTGNATQNVVCKSSQAQNTGYIFPRTDDTWASVRLWLHRGGGWSQYTIPYGPSKLGRWHHLAATYDGTTVRLYLDGEEVPNVATGSIQSGAVTTNTNPLTLGSQPGYTEFYRGKLDEVRVYNAVRTAAQIQNDMRTVPAGLPEAGLVEYLNFDQGTPATASTGNNTGLTTLYDLASAQPATLTGFALASGNTTSNYVGSLAMVVPIATAATNRQPNSFTATWTAPAVGTVTSYVLDVATNATFTAPVAGSPFTVAAPATSYTVTGLANTASTYYYRVRALAAPLADEGTFSNTITTATPLPVELTAFTATATGPQVVRLAWTTATEVNSAAFGVERSLDGVTFRTVGTVPAAGTSATPRTYSLLDQQLPAGVPVLYYRLQQLDQDGTFSYSPVRAVALSNAAPTRLTLAPNPTTGAATLRGAAAHAPVQLYDAVGRLVLTATADATGTARLVLPAGQPLGVYVVRTGAQATRLVLE</sequence>
<dbReference type="SMART" id="SM00060">
    <property type="entry name" value="FN3"/>
    <property type="match status" value="2"/>
</dbReference>
<dbReference type="InterPro" id="IPR006558">
    <property type="entry name" value="LamG-like"/>
</dbReference>
<dbReference type="InterPro" id="IPR044048">
    <property type="entry name" value="Big_12"/>
</dbReference>
<dbReference type="Pfam" id="PF00041">
    <property type="entry name" value="fn3"/>
    <property type="match status" value="1"/>
</dbReference>
<dbReference type="Pfam" id="PF19078">
    <property type="entry name" value="Big_12"/>
    <property type="match status" value="1"/>
</dbReference>
<dbReference type="InterPro" id="IPR036116">
    <property type="entry name" value="FN3_sf"/>
</dbReference>
<dbReference type="InterPro" id="IPR003961">
    <property type="entry name" value="FN3_dom"/>
</dbReference>
<evidence type="ECO:0000256" key="1">
    <source>
        <dbReference type="ARBA" id="ARBA00022729"/>
    </source>
</evidence>
<dbReference type="Proteomes" id="UP001211872">
    <property type="component" value="Chromosome"/>
</dbReference>
<keyword evidence="1 3" id="KW-0732">Signal</keyword>
<proteinExistence type="predicted"/>
<dbReference type="Gene3D" id="2.60.40.10">
    <property type="entry name" value="Immunoglobulins"/>
    <property type="match status" value="2"/>
</dbReference>
<feature type="chain" id="PRO_5046762227" evidence="3">
    <location>
        <begin position="30"/>
        <end position="1602"/>
    </location>
</feature>
<feature type="domain" description="Fibronectin type-III" evidence="4">
    <location>
        <begin position="323"/>
        <end position="427"/>
    </location>
</feature>
<reference evidence="5 6" key="1">
    <citation type="journal article" date="2011" name="Int. J. Syst. Evol. Microbiol.">
        <title>Hymenobacter yonginensis sp. nov., isolated from a mesotrophic artificial lake.</title>
        <authorList>
            <person name="Joung Y."/>
            <person name="Cho S.H."/>
            <person name="Kim H."/>
            <person name="Kim S.B."/>
            <person name="Joh K."/>
        </authorList>
    </citation>
    <scope>NUCLEOTIDE SEQUENCE [LARGE SCALE GENOMIC DNA]</scope>
    <source>
        <strain evidence="5 6">KCTC 22745</strain>
    </source>
</reference>
<name>A0ABY7PMQ2_9BACT</name>
<dbReference type="Gene3D" id="2.60.120.260">
    <property type="entry name" value="Galactose-binding domain-like"/>
    <property type="match status" value="1"/>
</dbReference>
<dbReference type="Gene3D" id="2.120.10.30">
    <property type="entry name" value="TolB, C-terminal domain"/>
    <property type="match status" value="1"/>
</dbReference>
<dbReference type="Gene3D" id="2.60.120.200">
    <property type="match status" value="1"/>
</dbReference>
<dbReference type="InterPro" id="IPR013320">
    <property type="entry name" value="ConA-like_dom_sf"/>
</dbReference>
<organism evidence="5 6">
    <name type="scientific">Hymenobacter yonginensis</name>
    <dbReference type="NCBI Taxonomy" id="748197"/>
    <lineage>
        <taxon>Bacteria</taxon>
        <taxon>Pseudomonadati</taxon>
        <taxon>Bacteroidota</taxon>
        <taxon>Cytophagia</taxon>
        <taxon>Cytophagales</taxon>
        <taxon>Hymenobacteraceae</taxon>
        <taxon>Hymenobacter</taxon>
    </lineage>
</organism>
<dbReference type="SUPFAM" id="SSF49899">
    <property type="entry name" value="Concanavalin A-like lectins/glucanases"/>
    <property type="match status" value="1"/>
</dbReference>
<dbReference type="PANTHER" id="PTHR46130:SF3">
    <property type="entry name" value="CHROMOSOME UNDETERMINED SCAFFOLD_33, WHOLE GENOME SHOTGUN SEQUENCE"/>
    <property type="match status" value="1"/>
</dbReference>
<dbReference type="RefSeq" id="WP_270126969.1">
    <property type="nucleotide sequence ID" value="NZ_CP115396.1"/>
</dbReference>
<evidence type="ECO:0000256" key="2">
    <source>
        <dbReference type="ARBA" id="ARBA00023157"/>
    </source>
</evidence>
<protein>
    <submittedName>
        <fullName evidence="5">Ig-like domain-containing protein</fullName>
    </submittedName>
</protein>
<feature type="signal peptide" evidence="3">
    <location>
        <begin position="1"/>
        <end position="29"/>
    </location>
</feature>
<dbReference type="Pfam" id="PF13385">
    <property type="entry name" value="Laminin_G_3"/>
    <property type="match status" value="1"/>
</dbReference>
<keyword evidence="2" id="KW-1015">Disulfide bond</keyword>
<dbReference type="InterPro" id="IPR043543">
    <property type="entry name" value="PAPPA/PAPPA2"/>
</dbReference>
<dbReference type="SUPFAM" id="SSF63825">
    <property type="entry name" value="YWTD domain"/>
    <property type="match status" value="1"/>
</dbReference>
<dbReference type="EMBL" id="CP115396">
    <property type="protein sequence ID" value="WBO84439.1"/>
    <property type="molecule type" value="Genomic_DNA"/>
</dbReference>
<accession>A0ABY7PMQ2</accession>
<evidence type="ECO:0000256" key="3">
    <source>
        <dbReference type="SAM" id="SignalP"/>
    </source>
</evidence>
<evidence type="ECO:0000313" key="5">
    <source>
        <dbReference type="EMBL" id="WBO84439.1"/>
    </source>
</evidence>
<gene>
    <name evidence="5" type="ORF">O9Z63_18980</name>
</gene>
<dbReference type="PANTHER" id="PTHR46130">
    <property type="entry name" value="LAMGL DOMAIN-CONTAINING PROTEIN"/>
    <property type="match status" value="1"/>
</dbReference>
<dbReference type="PROSITE" id="PS50853">
    <property type="entry name" value="FN3"/>
    <property type="match status" value="2"/>
</dbReference>
<dbReference type="SMART" id="SM00560">
    <property type="entry name" value="LamGL"/>
    <property type="match status" value="1"/>
</dbReference>
<dbReference type="SUPFAM" id="SSF49265">
    <property type="entry name" value="Fibronectin type III"/>
    <property type="match status" value="2"/>
</dbReference>
<evidence type="ECO:0000259" key="4">
    <source>
        <dbReference type="PROSITE" id="PS50853"/>
    </source>
</evidence>
<feature type="domain" description="Fibronectin type-III" evidence="4">
    <location>
        <begin position="1330"/>
        <end position="1427"/>
    </location>
</feature>
<dbReference type="InterPro" id="IPR013783">
    <property type="entry name" value="Ig-like_fold"/>
</dbReference>
<dbReference type="InterPro" id="IPR011042">
    <property type="entry name" value="6-blade_b-propeller_TolB-like"/>
</dbReference>
<evidence type="ECO:0000313" key="6">
    <source>
        <dbReference type="Proteomes" id="UP001211872"/>
    </source>
</evidence>